<gene>
    <name evidence="1" type="ORF">PV327_006741</name>
</gene>
<evidence type="ECO:0000313" key="2">
    <source>
        <dbReference type="Proteomes" id="UP001168972"/>
    </source>
</evidence>
<dbReference type="EMBL" id="JAQQBR010001833">
    <property type="protein sequence ID" value="KAK0163027.1"/>
    <property type="molecule type" value="Genomic_DNA"/>
</dbReference>
<protein>
    <submittedName>
        <fullName evidence="1">Uncharacterized protein</fullName>
    </submittedName>
</protein>
<sequence>MQCVNSETWDLTDLEDIDLLISSWLNYGRKIYYRYELEAEAITCVTNGIWKIARDHIVEQSKLNPELSTSEILEGFNNNESIVEQNMTIKTQRRKRSVKESATNERTVGGSGLASLLGITSQQFSQDYSRSVVRAKKSVDRTWEDDVKLGDLERAILKTLVKSNPLFNVLLTFLGNVVYLIHSINAFMKSSVVLTCLSDYAVTRGSEYMYMNI</sequence>
<evidence type="ECO:0000313" key="1">
    <source>
        <dbReference type="EMBL" id="KAK0163027.1"/>
    </source>
</evidence>
<dbReference type="Proteomes" id="UP001168972">
    <property type="component" value="Unassembled WGS sequence"/>
</dbReference>
<keyword evidence="2" id="KW-1185">Reference proteome</keyword>
<name>A0AA39F4X5_MICHY</name>
<dbReference type="AlphaFoldDB" id="A0AA39F4X5"/>
<proteinExistence type="predicted"/>
<reference evidence="1" key="1">
    <citation type="journal article" date="2023" name="bioRxiv">
        <title>Scaffold-level genome assemblies of two parasitoid biocontrol wasps reveal the parthenogenesis mechanism and an associated novel virus.</title>
        <authorList>
            <person name="Inwood S."/>
            <person name="Skelly J."/>
            <person name="Guhlin J."/>
            <person name="Harrop T."/>
            <person name="Goldson S."/>
            <person name="Dearden P."/>
        </authorList>
    </citation>
    <scope>NUCLEOTIDE SEQUENCE</scope>
    <source>
        <strain evidence="1">Lincoln</strain>
        <tissue evidence="1">Whole body</tissue>
    </source>
</reference>
<reference evidence="1" key="2">
    <citation type="submission" date="2023-03" db="EMBL/GenBank/DDBJ databases">
        <authorList>
            <person name="Inwood S.N."/>
            <person name="Skelly J.G."/>
            <person name="Guhlin J."/>
            <person name="Harrop T.W.R."/>
            <person name="Goldson S.G."/>
            <person name="Dearden P.K."/>
        </authorList>
    </citation>
    <scope>NUCLEOTIDE SEQUENCE</scope>
    <source>
        <strain evidence="1">Lincoln</strain>
        <tissue evidence="1">Whole body</tissue>
    </source>
</reference>
<comment type="caution">
    <text evidence="1">The sequence shown here is derived from an EMBL/GenBank/DDBJ whole genome shotgun (WGS) entry which is preliminary data.</text>
</comment>
<organism evidence="1 2">
    <name type="scientific">Microctonus hyperodae</name>
    <name type="common">Parasitoid wasp</name>
    <dbReference type="NCBI Taxonomy" id="165561"/>
    <lineage>
        <taxon>Eukaryota</taxon>
        <taxon>Metazoa</taxon>
        <taxon>Ecdysozoa</taxon>
        <taxon>Arthropoda</taxon>
        <taxon>Hexapoda</taxon>
        <taxon>Insecta</taxon>
        <taxon>Pterygota</taxon>
        <taxon>Neoptera</taxon>
        <taxon>Endopterygota</taxon>
        <taxon>Hymenoptera</taxon>
        <taxon>Apocrita</taxon>
        <taxon>Ichneumonoidea</taxon>
        <taxon>Braconidae</taxon>
        <taxon>Euphorinae</taxon>
        <taxon>Microctonus</taxon>
    </lineage>
</organism>
<accession>A0AA39F4X5</accession>